<evidence type="ECO:0000313" key="2">
    <source>
        <dbReference type="Proteomes" id="UP000569329"/>
    </source>
</evidence>
<dbReference type="SUPFAM" id="SSF55144">
    <property type="entry name" value="LigT-like"/>
    <property type="match status" value="1"/>
</dbReference>
<dbReference type="EMBL" id="JACGWZ010000001">
    <property type="protein sequence ID" value="MBA8823371.1"/>
    <property type="molecule type" value="Genomic_DNA"/>
</dbReference>
<dbReference type="GO" id="GO:0016874">
    <property type="term" value="F:ligase activity"/>
    <property type="evidence" value="ECO:0007669"/>
    <property type="project" value="UniProtKB-KW"/>
</dbReference>
<dbReference type="RefSeq" id="WP_182542692.1">
    <property type="nucleotide sequence ID" value="NZ_JACGWZ010000001.1"/>
</dbReference>
<gene>
    <name evidence="1" type="ORF">FHX42_000700</name>
</gene>
<protein>
    <submittedName>
        <fullName evidence="1">2'-5' RNA ligase</fullName>
        <ecNumber evidence="1">6.5.1.-</ecNumber>
    </submittedName>
</protein>
<evidence type="ECO:0000313" key="1">
    <source>
        <dbReference type="EMBL" id="MBA8823371.1"/>
    </source>
</evidence>
<keyword evidence="1" id="KW-0436">Ligase</keyword>
<reference evidence="1 2" key="1">
    <citation type="submission" date="2020-07" db="EMBL/GenBank/DDBJ databases">
        <title>Sequencing the genomes of 1000 actinobacteria strains.</title>
        <authorList>
            <person name="Klenk H.-P."/>
        </authorList>
    </citation>
    <scope>NUCLEOTIDE SEQUENCE [LARGE SCALE GENOMIC DNA]</scope>
    <source>
        <strain evidence="1 2">DSM 45975</strain>
    </source>
</reference>
<proteinExistence type="predicted"/>
<dbReference type="AlphaFoldDB" id="A0A839DW20"/>
<keyword evidence="2" id="KW-1185">Reference proteome</keyword>
<comment type="caution">
    <text evidence="1">The sequence shown here is derived from an EMBL/GenBank/DDBJ whole genome shotgun (WGS) entry which is preliminary data.</text>
</comment>
<accession>A0A839DW20</accession>
<dbReference type="EC" id="6.5.1.-" evidence="1"/>
<name>A0A839DW20_9PSEU</name>
<dbReference type="Proteomes" id="UP000569329">
    <property type="component" value="Unassembled WGS sequence"/>
</dbReference>
<dbReference type="Gene3D" id="3.90.1140.10">
    <property type="entry name" value="Cyclic phosphodiesterase"/>
    <property type="match status" value="1"/>
</dbReference>
<organism evidence="1 2">
    <name type="scientific">Halosaccharopolyspora lacisalsi</name>
    <dbReference type="NCBI Taxonomy" id="1000566"/>
    <lineage>
        <taxon>Bacteria</taxon>
        <taxon>Bacillati</taxon>
        <taxon>Actinomycetota</taxon>
        <taxon>Actinomycetes</taxon>
        <taxon>Pseudonocardiales</taxon>
        <taxon>Pseudonocardiaceae</taxon>
        <taxon>Halosaccharopolyspora</taxon>
    </lineage>
</organism>
<dbReference type="InterPro" id="IPR009097">
    <property type="entry name" value="Cyclic_Pdiesterase"/>
</dbReference>
<dbReference type="Pfam" id="PF13563">
    <property type="entry name" value="2_5_RNA_ligase2"/>
    <property type="match status" value="1"/>
</dbReference>
<sequence>MRLFTALWPSTEAIRHLDEAVRAAQGQSADWKRSIARARGFRIVSTRRWHLTLCFHGDEADPDLLSRRLTEGLARLPTAHPRFAPPRLRLAGAGMFRSVMWIGVEPATEDDMTHLHALVEAAGGDPSTFRAHLTVARWAKGRPNRESLTELFGSYRGPYWSANEVELVHTDRESGTYRTVHRVDVVHGGPYHQA</sequence>